<evidence type="ECO:0000313" key="3">
    <source>
        <dbReference type="EMBL" id="EFC90539.1"/>
    </source>
</evidence>
<dbReference type="PIRSF" id="PIRSF016487">
    <property type="entry name" value="CYTH_UCP016487"/>
    <property type="match status" value="1"/>
</dbReference>
<dbReference type="InterPro" id="IPR033469">
    <property type="entry name" value="CYTH-like_dom_sf"/>
</dbReference>
<accession>D2Z4Y0</accession>
<reference evidence="3 4" key="1">
    <citation type="journal article" date="2010" name="Stand. Genomic Sci.">
        <title>Permanent draft genome sequence of Dethiosulfovibrio peptidovorans type strain (SEBR 4207).</title>
        <authorList>
            <person name="Labutti K."/>
            <person name="Mayilraj S."/>
            <person name="Clum A."/>
            <person name="Lucas S."/>
            <person name="Glavina Del Rio T."/>
            <person name="Nolan M."/>
            <person name="Tice H."/>
            <person name="Cheng J.F."/>
            <person name="Pitluck S."/>
            <person name="Liolios K."/>
            <person name="Ivanova N."/>
            <person name="Mavromatis K."/>
            <person name="Mikhailova N."/>
            <person name="Pati A."/>
            <person name="Goodwin L."/>
            <person name="Chen A."/>
            <person name="Palaniappan K."/>
            <person name="Land M."/>
            <person name="Hauser L."/>
            <person name="Chang Y.J."/>
            <person name="Jeffries C.D."/>
            <person name="Rohde M."/>
            <person name="Spring S."/>
            <person name="Goker M."/>
            <person name="Woyke T."/>
            <person name="Bristow J."/>
            <person name="Eisen J.A."/>
            <person name="Markowitz V."/>
            <person name="Hugenholtz P."/>
            <person name="Kyrpides N.C."/>
            <person name="Klenk H.P."/>
            <person name="Lapidus A."/>
        </authorList>
    </citation>
    <scope>NUCLEOTIDE SEQUENCE [LARGE SCALE GENOMIC DNA]</scope>
    <source>
        <strain evidence="3 4">DSM 11002</strain>
    </source>
</reference>
<evidence type="ECO:0000259" key="2">
    <source>
        <dbReference type="SMART" id="SM01118"/>
    </source>
</evidence>
<dbReference type="InterPro" id="IPR023577">
    <property type="entry name" value="CYTH_domain"/>
</dbReference>
<dbReference type="Gene3D" id="2.40.320.10">
    <property type="entry name" value="Hypothetical Protein Pfu-838710-001"/>
    <property type="match status" value="1"/>
</dbReference>
<name>D2Z4Y0_9BACT</name>
<dbReference type="PANTHER" id="PTHR40114:SF1">
    <property type="entry name" value="SLR0698 PROTEIN"/>
    <property type="match status" value="1"/>
</dbReference>
<gene>
    <name evidence="3" type="ORF">Dpep_0509</name>
</gene>
<protein>
    <submittedName>
        <fullName evidence="3">Adenylate cyclase</fullName>
    </submittedName>
</protein>
<dbReference type="InterPro" id="IPR012042">
    <property type="entry name" value="NeuTTM/CthTTM-like"/>
</dbReference>
<dbReference type="AlphaFoldDB" id="D2Z4Y0"/>
<organism evidence="3 4">
    <name type="scientific">Dethiosulfovibrio peptidovorans DSM 11002</name>
    <dbReference type="NCBI Taxonomy" id="469381"/>
    <lineage>
        <taxon>Bacteria</taxon>
        <taxon>Thermotogati</taxon>
        <taxon>Synergistota</taxon>
        <taxon>Synergistia</taxon>
        <taxon>Synergistales</taxon>
        <taxon>Dethiosulfovibrionaceae</taxon>
        <taxon>Dethiosulfovibrio</taxon>
    </lineage>
</organism>
<keyword evidence="4" id="KW-1185">Reference proteome</keyword>
<evidence type="ECO:0000256" key="1">
    <source>
        <dbReference type="PIRSR" id="PIRSR016487-1"/>
    </source>
</evidence>
<dbReference type="PaxDb" id="469381-Dpep_0509"/>
<dbReference type="RefSeq" id="WP_005659330.1">
    <property type="nucleotide sequence ID" value="NZ_ABTR02000001.1"/>
</dbReference>
<sequence>MGTEIERKYLCKVVGTPRGDRRRIDQRYLLASKSLEVRLRSVVESCFFTVKTGGGMVRGEWESPIPSWLFRLVGCFAPWRIEKTRYLAGSWEVDIYPDLPGLAVAEVELPNESSPVPPLPGWLDLVEEITWDPRWKNKKLAKDGFPKRRNDG</sequence>
<comment type="caution">
    <text evidence="3">The sequence shown here is derived from an EMBL/GenBank/DDBJ whole genome shotgun (WGS) entry which is preliminary data.</text>
</comment>
<dbReference type="SUPFAM" id="SSF55154">
    <property type="entry name" value="CYTH-like phosphatases"/>
    <property type="match status" value="1"/>
</dbReference>
<feature type="active site" description="Proton acceptor" evidence="1">
    <location>
        <position position="28"/>
    </location>
</feature>
<dbReference type="EMBL" id="ABTR02000001">
    <property type="protein sequence ID" value="EFC90539.1"/>
    <property type="molecule type" value="Genomic_DNA"/>
</dbReference>
<dbReference type="OrthoDB" id="9805588at2"/>
<dbReference type="Proteomes" id="UP000006427">
    <property type="component" value="Unassembled WGS sequence"/>
</dbReference>
<dbReference type="STRING" id="469381.Dpep_0509"/>
<proteinExistence type="predicted"/>
<evidence type="ECO:0000313" key="4">
    <source>
        <dbReference type="Proteomes" id="UP000006427"/>
    </source>
</evidence>
<dbReference type="PANTHER" id="PTHR40114">
    <property type="entry name" value="SLR0698 PROTEIN"/>
    <property type="match status" value="1"/>
</dbReference>
<dbReference type="SMART" id="SM01118">
    <property type="entry name" value="CYTH"/>
    <property type="match status" value="1"/>
</dbReference>
<feature type="domain" description="CYTH" evidence="2">
    <location>
        <begin position="2"/>
        <end position="142"/>
    </location>
</feature>
<dbReference type="eggNOG" id="COG2954">
    <property type="taxonomic scope" value="Bacteria"/>
</dbReference>